<feature type="domain" description="DNA helicase Pif1-like DEAD-box helicase" evidence="5">
    <location>
        <begin position="1"/>
        <end position="77"/>
    </location>
</feature>
<dbReference type="Gene3D" id="2.20.110.10">
    <property type="entry name" value="Histone H3 K4-specific methyltransferase SET7/9 N-terminal domain"/>
    <property type="match status" value="2"/>
</dbReference>
<organism evidence="6 7">
    <name type="scientific">Diatraea saccharalis</name>
    <name type="common">sugarcane borer</name>
    <dbReference type="NCBI Taxonomy" id="40085"/>
    <lineage>
        <taxon>Eukaryota</taxon>
        <taxon>Metazoa</taxon>
        <taxon>Ecdysozoa</taxon>
        <taxon>Arthropoda</taxon>
        <taxon>Hexapoda</taxon>
        <taxon>Insecta</taxon>
        <taxon>Pterygota</taxon>
        <taxon>Neoptera</taxon>
        <taxon>Endopterygota</taxon>
        <taxon>Lepidoptera</taxon>
        <taxon>Glossata</taxon>
        <taxon>Ditrysia</taxon>
        <taxon>Pyraloidea</taxon>
        <taxon>Crambidae</taxon>
        <taxon>Crambinae</taxon>
        <taxon>Diatraea</taxon>
    </lineage>
</organism>
<dbReference type="InterPro" id="IPR010285">
    <property type="entry name" value="DNA_helicase_pif1-like_DEAD"/>
</dbReference>
<dbReference type="SUPFAM" id="SSF82185">
    <property type="entry name" value="Histone H3 K4-specific methyltransferase SET7/9 N-terminal domain"/>
    <property type="match status" value="1"/>
</dbReference>
<keyword evidence="4" id="KW-0233">DNA recombination</keyword>
<evidence type="ECO:0000256" key="4">
    <source>
        <dbReference type="RuleBase" id="RU363044"/>
    </source>
</evidence>
<evidence type="ECO:0000256" key="3">
    <source>
        <dbReference type="ARBA" id="ARBA00023273"/>
    </source>
</evidence>
<evidence type="ECO:0000259" key="5">
    <source>
        <dbReference type="Pfam" id="PF05970"/>
    </source>
</evidence>
<gene>
    <name evidence="6" type="ORF">DIATSA_LOCUS9352</name>
</gene>
<comment type="catalytic activity">
    <reaction evidence="4">
        <text>ATP + H2O = ADP + phosphate + H(+)</text>
        <dbReference type="Rhea" id="RHEA:13065"/>
        <dbReference type="ChEBI" id="CHEBI:15377"/>
        <dbReference type="ChEBI" id="CHEBI:15378"/>
        <dbReference type="ChEBI" id="CHEBI:30616"/>
        <dbReference type="ChEBI" id="CHEBI:43474"/>
        <dbReference type="ChEBI" id="CHEBI:456216"/>
        <dbReference type="EC" id="5.6.2.3"/>
    </reaction>
</comment>
<keyword evidence="4" id="KW-0234">DNA repair</keyword>
<evidence type="ECO:0000256" key="1">
    <source>
        <dbReference type="ARBA" id="ARBA00004316"/>
    </source>
</evidence>
<dbReference type="InterPro" id="IPR003409">
    <property type="entry name" value="MORN"/>
</dbReference>
<evidence type="ECO:0000256" key="2">
    <source>
        <dbReference type="ARBA" id="ARBA00022737"/>
    </source>
</evidence>
<evidence type="ECO:0000313" key="6">
    <source>
        <dbReference type="EMBL" id="CAG9791758.1"/>
    </source>
</evidence>
<reference evidence="6" key="1">
    <citation type="submission" date="2021-12" db="EMBL/GenBank/DDBJ databases">
        <authorList>
            <person name="King R."/>
        </authorList>
    </citation>
    <scope>NUCLEOTIDE SEQUENCE</scope>
</reference>
<dbReference type="GO" id="GO:0005524">
    <property type="term" value="F:ATP binding"/>
    <property type="evidence" value="ECO:0007669"/>
    <property type="project" value="UniProtKB-KW"/>
</dbReference>
<keyword evidence="3" id="KW-0966">Cell projection</keyword>
<keyword evidence="4" id="KW-0347">Helicase</keyword>
<dbReference type="Pfam" id="PF05970">
    <property type="entry name" value="PIF1"/>
    <property type="match status" value="1"/>
</dbReference>
<comment type="cofactor">
    <cofactor evidence="4">
        <name>Mg(2+)</name>
        <dbReference type="ChEBI" id="CHEBI:18420"/>
    </cofactor>
</comment>
<dbReference type="InterPro" id="IPR052315">
    <property type="entry name" value="MORN4"/>
</dbReference>
<comment type="subcellular location">
    <subcellularLocation>
        <location evidence="1">Cell projection</location>
    </subcellularLocation>
</comment>
<proteinExistence type="inferred from homology"/>
<evidence type="ECO:0000313" key="7">
    <source>
        <dbReference type="Proteomes" id="UP001153714"/>
    </source>
</evidence>
<keyword evidence="2" id="KW-0677">Repeat</keyword>
<dbReference type="GO" id="GO:0006310">
    <property type="term" value="P:DNA recombination"/>
    <property type="evidence" value="ECO:0007669"/>
    <property type="project" value="UniProtKB-KW"/>
</dbReference>
<dbReference type="Proteomes" id="UP001153714">
    <property type="component" value="Chromosome 4"/>
</dbReference>
<dbReference type="GO" id="GO:0006281">
    <property type="term" value="P:DNA repair"/>
    <property type="evidence" value="ECO:0007669"/>
    <property type="project" value="UniProtKB-KW"/>
</dbReference>
<keyword evidence="4" id="KW-0378">Hydrolase</keyword>
<keyword evidence="7" id="KW-1185">Reference proteome</keyword>
<dbReference type="GO" id="GO:0042995">
    <property type="term" value="C:cell projection"/>
    <property type="evidence" value="ECO:0007669"/>
    <property type="project" value="UniProtKB-SubCell"/>
</dbReference>
<dbReference type="Pfam" id="PF02493">
    <property type="entry name" value="MORN"/>
    <property type="match status" value="4"/>
</dbReference>
<reference evidence="6" key="2">
    <citation type="submission" date="2022-10" db="EMBL/GenBank/DDBJ databases">
        <authorList>
            <consortium name="ENA_rothamsted_submissions"/>
            <consortium name="culmorum"/>
            <person name="King R."/>
        </authorList>
    </citation>
    <scope>NUCLEOTIDE SEQUENCE</scope>
</reference>
<name>A0A9N9WHA8_9NEOP</name>
<keyword evidence="4" id="KW-0227">DNA damage</keyword>
<dbReference type="GO" id="GO:0043139">
    <property type="term" value="F:5'-3' DNA helicase activity"/>
    <property type="evidence" value="ECO:0007669"/>
    <property type="project" value="UniProtKB-EC"/>
</dbReference>
<accession>A0A9N9WHA8</accession>
<keyword evidence="4" id="KW-0547">Nucleotide-binding</keyword>
<dbReference type="AlphaFoldDB" id="A0A9N9WHA8"/>
<dbReference type="SMART" id="SM00698">
    <property type="entry name" value="MORN"/>
    <property type="match status" value="3"/>
</dbReference>
<dbReference type="PANTHER" id="PTHR46614:SF1">
    <property type="entry name" value="MORN REPEAT-CONTAINING PROTEIN 4"/>
    <property type="match status" value="1"/>
</dbReference>
<dbReference type="PANTHER" id="PTHR46614">
    <property type="entry name" value="MORN REPEAT-CONTAINING PROTEIN 4"/>
    <property type="match status" value="1"/>
</dbReference>
<protein>
    <recommendedName>
        <fullName evidence="4">ATP-dependent DNA helicase</fullName>
        <ecNumber evidence="4">5.6.2.3</ecNumber>
    </recommendedName>
</protein>
<dbReference type="GO" id="GO:0048678">
    <property type="term" value="P:response to axon injury"/>
    <property type="evidence" value="ECO:0007669"/>
    <property type="project" value="TreeGrafter"/>
</dbReference>
<dbReference type="EC" id="5.6.2.3" evidence="4"/>
<dbReference type="GO" id="GO:0016787">
    <property type="term" value="F:hydrolase activity"/>
    <property type="evidence" value="ECO:0007669"/>
    <property type="project" value="UniProtKB-KW"/>
</dbReference>
<dbReference type="OrthoDB" id="406044at2759"/>
<keyword evidence="4" id="KW-0067">ATP-binding</keyword>
<dbReference type="EMBL" id="OU893335">
    <property type="protein sequence ID" value="CAG9791758.1"/>
    <property type="molecule type" value="Genomic_DNA"/>
</dbReference>
<comment type="similarity">
    <text evidence="4">Belongs to the helicase family.</text>
</comment>
<sequence length="236" mass="26318">MSHKRVVEALNRSLQDIRSNETLMGGAVVVLTGDFRQTLPIIERGTPADEMNACLKVSSLWSNVEKLHLTRNMHAQLYNDTESVVDPGVVKTGAYKYEDGTRYVGEWNSKGQKHGMGHLVLPDGTRYDGAMIGGLCSGLGVMAFPDGAKYEGEFMQGWFHGHGVFWRADGMKFEGEFRGGRVWGLGLVTFSDGSNGFPRNEGFFQDCRLVRKKRCPEVVQRAQKVAYMARAQCQQM</sequence>
<dbReference type="GO" id="GO:0000723">
    <property type="term" value="P:telomere maintenance"/>
    <property type="evidence" value="ECO:0007669"/>
    <property type="project" value="InterPro"/>
</dbReference>